<keyword evidence="3" id="KW-1003">Cell membrane</keyword>
<comment type="subcellular location">
    <subcellularLocation>
        <location evidence="1">Cell inner membrane</location>
        <topology evidence="1">Multi-pass membrane protein</topology>
    </subcellularLocation>
</comment>
<dbReference type="InterPro" id="IPR042094">
    <property type="entry name" value="T2SS_GspF_sf"/>
</dbReference>
<evidence type="ECO:0000256" key="7">
    <source>
        <dbReference type="ARBA" id="ARBA00023136"/>
    </source>
</evidence>
<dbReference type="FunFam" id="1.20.81.30:FF:000001">
    <property type="entry name" value="Type II secretion system protein F"/>
    <property type="match status" value="1"/>
</dbReference>
<keyword evidence="7 8" id="KW-0472">Membrane</keyword>
<keyword evidence="11" id="KW-1185">Reference proteome</keyword>
<evidence type="ECO:0000256" key="1">
    <source>
        <dbReference type="ARBA" id="ARBA00004429"/>
    </source>
</evidence>
<dbReference type="Gene3D" id="1.20.81.30">
    <property type="entry name" value="Type II secretion system (T2SS), domain F"/>
    <property type="match status" value="2"/>
</dbReference>
<evidence type="ECO:0000256" key="3">
    <source>
        <dbReference type="ARBA" id="ARBA00022475"/>
    </source>
</evidence>
<evidence type="ECO:0000256" key="2">
    <source>
        <dbReference type="ARBA" id="ARBA00005745"/>
    </source>
</evidence>
<dbReference type="RefSeq" id="WP_246911606.1">
    <property type="nucleotide sequence ID" value="NZ_JALJRB010000019.1"/>
</dbReference>
<evidence type="ECO:0000256" key="4">
    <source>
        <dbReference type="ARBA" id="ARBA00022519"/>
    </source>
</evidence>
<dbReference type="InterPro" id="IPR018076">
    <property type="entry name" value="T2SS_GspF_dom"/>
</dbReference>
<protein>
    <submittedName>
        <fullName evidence="10">Type II secretion system F family protein</fullName>
    </submittedName>
</protein>
<evidence type="ECO:0000256" key="6">
    <source>
        <dbReference type="ARBA" id="ARBA00022989"/>
    </source>
</evidence>
<name>A0AA41R310_9BACT</name>
<comment type="caution">
    <text evidence="10">The sequence shown here is derived from an EMBL/GenBank/DDBJ whole genome shotgun (WGS) entry which is preliminary data.</text>
</comment>
<organism evidence="10 11">
    <name type="scientific">Desulfatitalea alkaliphila</name>
    <dbReference type="NCBI Taxonomy" id="2929485"/>
    <lineage>
        <taxon>Bacteria</taxon>
        <taxon>Pseudomonadati</taxon>
        <taxon>Thermodesulfobacteriota</taxon>
        <taxon>Desulfobacteria</taxon>
        <taxon>Desulfobacterales</taxon>
        <taxon>Desulfosarcinaceae</taxon>
        <taxon>Desulfatitalea</taxon>
    </lineage>
</organism>
<dbReference type="AlphaFoldDB" id="A0AA41R310"/>
<sequence>MPTYSYQAINQSGAAISGSMEAENLAAANAALVNNGLIPEKVRPQKAPRIQQLLDGFSARLHPVRAPELILFTKQFRTMIRAGIPMLTLLRTLEVQSEDPRLRKVVIAMAQDITQGASLHEAFRRHPKVFSPLYCSMIRAGEASGALPEVMDRLIHILEHEHRIRSEIRSALQYPAIVLIFLAVAFFVLLTFVIPKFSAIFIRSGLELPLLTRICILMYEFLRQWWPVLLTVSAIALVALTLFLRSENGRFQKDRLLLHLPLLGPLFRKAAMSRFASIFAILQASGVAILDSMRILADTVNNSAIAREFTQLMGQLEEGRGIAEPLRRSQYFTPIVINMTAIGEASGNLEEMLGEIAAHYDWELSHAVKRFNDSLGPILIVGMAVVIGFFALAIYMPMWDLSRVVR</sequence>
<dbReference type="GO" id="GO:0015628">
    <property type="term" value="P:protein secretion by the type II secretion system"/>
    <property type="evidence" value="ECO:0007669"/>
    <property type="project" value="TreeGrafter"/>
</dbReference>
<dbReference type="GO" id="GO:0005886">
    <property type="term" value="C:plasma membrane"/>
    <property type="evidence" value="ECO:0007669"/>
    <property type="project" value="UniProtKB-SubCell"/>
</dbReference>
<gene>
    <name evidence="10" type="ORF">MRX98_15455</name>
</gene>
<feature type="domain" description="Type II secretion system protein GspF" evidence="9">
    <location>
        <begin position="275"/>
        <end position="397"/>
    </location>
</feature>
<proteinExistence type="inferred from homology"/>
<feature type="domain" description="Type II secretion system protein GspF" evidence="9">
    <location>
        <begin position="72"/>
        <end position="195"/>
    </location>
</feature>
<keyword evidence="6 8" id="KW-1133">Transmembrane helix</keyword>
<evidence type="ECO:0000313" key="11">
    <source>
        <dbReference type="Proteomes" id="UP001165427"/>
    </source>
</evidence>
<feature type="transmembrane region" description="Helical" evidence="8">
    <location>
        <begin position="172"/>
        <end position="193"/>
    </location>
</feature>
<dbReference type="PANTHER" id="PTHR30012">
    <property type="entry name" value="GENERAL SECRETION PATHWAY PROTEIN"/>
    <property type="match status" value="1"/>
</dbReference>
<evidence type="ECO:0000256" key="8">
    <source>
        <dbReference type="SAM" id="Phobius"/>
    </source>
</evidence>
<keyword evidence="4" id="KW-0997">Cell inner membrane</keyword>
<accession>A0AA41R310</accession>
<dbReference type="EMBL" id="JALJRB010000019">
    <property type="protein sequence ID" value="MCJ8501979.1"/>
    <property type="molecule type" value="Genomic_DNA"/>
</dbReference>
<keyword evidence="5 8" id="KW-0812">Transmembrane</keyword>
<dbReference type="InterPro" id="IPR003004">
    <property type="entry name" value="GspF/PilC"/>
</dbReference>
<dbReference type="Pfam" id="PF00482">
    <property type="entry name" value="T2SSF"/>
    <property type="match status" value="2"/>
</dbReference>
<reference evidence="10" key="1">
    <citation type="submission" date="2022-04" db="EMBL/GenBank/DDBJ databases">
        <title>Desulfatitalea alkaliphila sp. nov., a novel anaerobic sulfate-reducing bacterium isolated from terrestrial mud volcano, Taman Peninsula, Russia.</title>
        <authorList>
            <person name="Khomyakova M.A."/>
            <person name="Merkel A.Y."/>
            <person name="Slobodkin A.I."/>
        </authorList>
    </citation>
    <scope>NUCLEOTIDE SEQUENCE</scope>
    <source>
        <strain evidence="10">M08but</strain>
    </source>
</reference>
<comment type="similarity">
    <text evidence="2">Belongs to the GSP F family.</text>
</comment>
<dbReference type="Proteomes" id="UP001165427">
    <property type="component" value="Unassembled WGS sequence"/>
</dbReference>
<feature type="transmembrane region" description="Helical" evidence="8">
    <location>
        <begin position="225"/>
        <end position="244"/>
    </location>
</feature>
<evidence type="ECO:0000256" key="5">
    <source>
        <dbReference type="ARBA" id="ARBA00022692"/>
    </source>
</evidence>
<dbReference type="PANTHER" id="PTHR30012:SF0">
    <property type="entry name" value="TYPE II SECRETION SYSTEM PROTEIN F-RELATED"/>
    <property type="match status" value="1"/>
</dbReference>
<feature type="transmembrane region" description="Helical" evidence="8">
    <location>
        <begin position="375"/>
        <end position="396"/>
    </location>
</feature>
<evidence type="ECO:0000313" key="10">
    <source>
        <dbReference type="EMBL" id="MCJ8501979.1"/>
    </source>
</evidence>
<evidence type="ECO:0000259" key="9">
    <source>
        <dbReference type="Pfam" id="PF00482"/>
    </source>
</evidence>
<dbReference type="PRINTS" id="PR00812">
    <property type="entry name" value="BCTERIALGSPF"/>
</dbReference>